<organism evidence="1 2">
    <name type="scientific">Gigaspora rosea</name>
    <dbReference type="NCBI Taxonomy" id="44941"/>
    <lineage>
        <taxon>Eukaryota</taxon>
        <taxon>Fungi</taxon>
        <taxon>Fungi incertae sedis</taxon>
        <taxon>Mucoromycota</taxon>
        <taxon>Glomeromycotina</taxon>
        <taxon>Glomeromycetes</taxon>
        <taxon>Diversisporales</taxon>
        <taxon>Gigasporaceae</taxon>
        <taxon>Gigaspora</taxon>
    </lineage>
</organism>
<dbReference type="OrthoDB" id="2442165at2759"/>
<name>A0A397VNM2_9GLOM</name>
<sequence>MLVALHSYEDEASKPRAASNKHTKKEYNNFACASLEQLELNNTIPTNNLIWPYRQNQDLANNCISKSLTNYQRPLRNIDPTLIYNSDHVATPSRNLITPEPHRSLSTMSLDNISGSQSLTGYDLLMNNQNQESFTTQQNYCKEKISRPNAPSQHTSSLSATFCNMSNVPSQYTLSLSATSCNMSNVPSQYNSSLPATSCNMPNQLLVICQMSQYSSFSPTTSHDISTWNSNNNSQKYYHQHREKISSVDIQFQHASYSQANSYNKTANTDSEELNFSDEELLVNWLCTRPDLINKVQILSKTSLLHKNEVNTPESFNKKTMTNLQFVAGKVWRQKLSKYLDASDFSEFKKSSSSLKSLESFVAESLKIHIEYLIEDRNQKKPSYIENVLAKIKTLDQLTFHLTIPSSSRRNYANELDIDQASTELSSDNE</sequence>
<protein>
    <submittedName>
        <fullName evidence="1">Uncharacterized protein</fullName>
    </submittedName>
</protein>
<dbReference type="EMBL" id="QKWP01000303">
    <property type="protein sequence ID" value="RIB22569.1"/>
    <property type="molecule type" value="Genomic_DNA"/>
</dbReference>
<reference evidence="1 2" key="1">
    <citation type="submission" date="2018-06" db="EMBL/GenBank/DDBJ databases">
        <title>Comparative genomics reveals the genomic features of Rhizophagus irregularis, R. cerebriforme, R. diaphanum and Gigaspora rosea, and their symbiotic lifestyle signature.</title>
        <authorList>
            <person name="Morin E."/>
            <person name="San Clemente H."/>
            <person name="Chen E.C.H."/>
            <person name="De La Providencia I."/>
            <person name="Hainaut M."/>
            <person name="Kuo A."/>
            <person name="Kohler A."/>
            <person name="Murat C."/>
            <person name="Tang N."/>
            <person name="Roy S."/>
            <person name="Loubradou J."/>
            <person name="Henrissat B."/>
            <person name="Grigoriev I.V."/>
            <person name="Corradi N."/>
            <person name="Roux C."/>
            <person name="Martin F.M."/>
        </authorList>
    </citation>
    <scope>NUCLEOTIDE SEQUENCE [LARGE SCALE GENOMIC DNA]</scope>
    <source>
        <strain evidence="1 2">DAOM 194757</strain>
    </source>
</reference>
<dbReference type="AlphaFoldDB" id="A0A397VNM2"/>
<proteinExistence type="predicted"/>
<comment type="caution">
    <text evidence="1">The sequence shown here is derived from an EMBL/GenBank/DDBJ whole genome shotgun (WGS) entry which is preliminary data.</text>
</comment>
<evidence type="ECO:0000313" key="2">
    <source>
        <dbReference type="Proteomes" id="UP000266673"/>
    </source>
</evidence>
<accession>A0A397VNM2</accession>
<keyword evidence="2" id="KW-1185">Reference proteome</keyword>
<evidence type="ECO:0000313" key="1">
    <source>
        <dbReference type="EMBL" id="RIB22569.1"/>
    </source>
</evidence>
<gene>
    <name evidence="1" type="ORF">C2G38_2173642</name>
</gene>
<dbReference type="Proteomes" id="UP000266673">
    <property type="component" value="Unassembled WGS sequence"/>
</dbReference>
<dbReference type="STRING" id="44941.A0A397VNM2"/>